<accession>Q01VJ3</accession>
<dbReference type="InterPro" id="IPR028976">
    <property type="entry name" value="CheC-like_sf"/>
</dbReference>
<evidence type="ECO:0000313" key="3">
    <source>
        <dbReference type="EMBL" id="ABJ86322.1"/>
    </source>
</evidence>
<dbReference type="EMBL" id="CP000473">
    <property type="protein sequence ID" value="ABJ86322.1"/>
    <property type="molecule type" value="Genomic_DNA"/>
</dbReference>
<dbReference type="SUPFAM" id="SSF103039">
    <property type="entry name" value="CheC-like"/>
    <property type="match status" value="1"/>
</dbReference>
<proteinExistence type="predicted"/>
<dbReference type="GO" id="GO:0006935">
    <property type="term" value="P:chemotaxis"/>
    <property type="evidence" value="ECO:0007669"/>
    <property type="project" value="UniProtKB-KW"/>
</dbReference>
<dbReference type="InterPro" id="IPR028051">
    <property type="entry name" value="CheX-like_dom"/>
</dbReference>
<dbReference type="AlphaFoldDB" id="Q01VJ3"/>
<name>Q01VJ3_SOLUE</name>
<gene>
    <name evidence="3" type="ordered locus">Acid_5373</name>
</gene>
<keyword evidence="1" id="KW-0145">Chemotaxis</keyword>
<dbReference type="KEGG" id="sus:Acid_5373"/>
<evidence type="ECO:0000256" key="1">
    <source>
        <dbReference type="ARBA" id="ARBA00022500"/>
    </source>
</evidence>
<sequence length="162" mass="16851">MTDTSIQLALRESVVEVLEKMFFIEAITDLPADAASPEPALAVALEFDGDPPGVFRISLARAAAAQIAADFLGEDAASLTDPQVEEVVKELANMICGAVLSRIESSVTFRLSAPDLVASGTLEQPAGPLPRNTCTVETGSGLLTAGIDMETRTCSPTARSAS</sequence>
<dbReference type="HOGENOM" id="CLU_1634285_0_0_0"/>
<organism evidence="3">
    <name type="scientific">Solibacter usitatus (strain Ellin6076)</name>
    <dbReference type="NCBI Taxonomy" id="234267"/>
    <lineage>
        <taxon>Bacteria</taxon>
        <taxon>Pseudomonadati</taxon>
        <taxon>Acidobacteriota</taxon>
        <taxon>Terriglobia</taxon>
        <taxon>Bryobacterales</taxon>
        <taxon>Solibacteraceae</taxon>
        <taxon>Candidatus Solibacter</taxon>
    </lineage>
</organism>
<dbReference type="Gene3D" id="3.40.1550.10">
    <property type="entry name" value="CheC-like"/>
    <property type="match status" value="1"/>
</dbReference>
<feature type="domain" description="Chemotaxis phosphatase CheX-like" evidence="2">
    <location>
        <begin position="43"/>
        <end position="119"/>
    </location>
</feature>
<dbReference type="eggNOG" id="ENOG5033BBP">
    <property type="taxonomic scope" value="Bacteria"/>
</dbReference>
<protein>
    <submittedName>
        <fullName evidence="3">CheC, inhibitor of MCP methylation</fullName>
    </submittedName>
</protein>
<evidence type="ECO:0000259" key="2">
    <source>
        <dbReference type="Pfam" id="PF13690"/>
    </source>
</evidence>
<dbReference type="STRING" id="234267.Acid_5373"/>
<dbReference type="Pfam" id="PF13690">
    <property type="entry name" value="CheX"/>
    <property type="match status" value="1"/>
</dbReference>
<dbReference type="OrthoDB" id="122762at2"/>
<reference evidence="3" key="1">
    <citation type="submission" date="2006-10" db="EMBL/GenBank/DDBJ databases">
        <title>Complete sequence of Solibacter usitatus Ellin6076.</title>
        <authorList>
            <consortium name="US DOE Joint Genome Institute"/>
            <person name="Copeland A."/>
            <person name="Lucas S."/>
            <person name="Lapidus A."/>
            <person name="Barry K."/>
            <person name="Detter J.C."/>
            <person name="Glavina del Rio T."/>
            <person name="Hammon N."/>
            <person name="Israni S."/>
            <person name="Dalin E."/>
            <person name="Tice H."/>
            <person name="Pitluck S."/>
            <person name="Thompson L.S."/>
            <person name="Brettin T."/>
            <person name="Bruce D."/>
            <person name="Han C."/>
            <person name="Tapia R."/>
            <person name="Gilna P."/>
            <person name="Schmutz J."/>
            <person name="Larimer F."/>
            <person name="Land M."/>
            <person name="Hauser L."/>
            <person name="Kyrpides N."/>
            <person name="Mikhailova N."/>
            <person name="Janssen P.H."/>
            <person name="Kuske C.R."/>
            <person name="Richardson P."/>
        </authorList>
    </citation>
    <scope>NUCLEOTIDE SEQUENCE</scope>
    <source>
        <strain evidence="3">Ellin6076</strain>
    </source>
</reference>
<dbReference type="InParanoid" id="Q01VJ3"/>